<feature type="compositionally biased region" description="Basic and acidic residues" evidence="1">
    <location>
        <begin position="97"/>
        <end position="120"/>
    </location>
</feature>
<evidence type="ECO:0000313" key="2">
    <source>
        <dbReference type="EMBL" id="KZC06247.1"/>
    </source>
</evidence>
<gene>
    <name evidence="2" type="ORF">WN55_10156</name>
</gene>
<evidence type="ECO:0000313" key="3">
    <source>
        <dbReference type="Proteomes" id="UP000076502"/>
    </source>
</evidence>
<keyword evidence="3" id="KW-1185">Reference proteome</keyword>
<sequence>MKKIEYGLGYAGSKKTGYGTHERNVTCVLEREGRRSVYEKKREEAPARAGGAMSVRQNQWSPPSHPGEGEKKRERCPYSRERNRIGCAGVRKADGFRTANEKDGRNGRERKRYTAGETPRRCSHTGRACQSQPLRGVHFLFCTRVRNHSQLSAVLHLPQSRESVARPMREWRLLDRRVVLPDFSQ</sequence>
<feature type="compositionally biased region" description="Basic and acidic residues" evidence="1">
    <location>
        <begin position="67"/>
        <end position="77"/>
    </location>
</feature>
<feature type="compositionally biased region" description="Basic and acidic residues" evidence="1">
    <location>
        <begin position="37"/>
        <end position="46"/>
    </location>
</feature>
<reference evidence="2 3" key="1">
    <citation type="submission" date="2015-07" db="EMBL/GenBank/DDBJ databases">
        <title>The genome of Dufourea novaeangliae.</title>
        <authorList>
            <person name="Pan H."/>
            <person name="Kapheim K."/>
        </authorList>
    </citation>
    <scope>NUCLEOTIDE SEQUENCE [LARGE SCALE GENOMIC DNA]</scope>
    <source>
        <strain evidence="2">0120121106</strain>
        <tissue evidence="2">Whole body</tissue>
    </source>
</reference>
<name>A0A154P316_DUFNO</name>
<organism evidence="2 3">
    <name type="scientific">Dufourea novaeangliae</name>
    <name type="common">Sweat bee</name>
    <dbReference type="NCBI Taxonomy" id="178035"/>
    <lineage>
        <taxon>Eukaryota</taxon>
        <taxon>Metazoa</taxon>
        <taxon>Ecdysozoa</taxon>
        <taxon>Arthropoda</taxon>
        <taxon>Hexapoda</taxon>
        <taxon>Insecta</taxon>
        <taxon>Pterygota</taxon>
        <taxon>Neoptera</taxon>
        <taxon>Endopterygota</taxon>
        <taxon>Hymenoptera</taxon>
        <taxon>Apocrita</taxon>
        <taxon>Aculeata</taxon>
        <taxon>Apoidea</taxon>
        <taxon>Anthophila</taxon>
        <taxon>Halictidae</taxon>
        <taxon>Rophitinae</taxon>
        <taxon>Dufourea</taxon>
    </lineage>
</organism>
<dbReference type="EMBL" id="KQ434809">
    <property type="protein sequence ID" value="KZC06247.1"/>
    <property type="molecule type" value="Genomic_DNA"/>
</dbReference>
<dbReference type="Proteomes" id="UP000076502">
    <property type="component" value="Unassembled WGS sequence"/>
</dbReference>
<accession>A0A154P316</accession>
<protein>
    <submittedName>
        <fullName evidence="2">Uncharacterized protein</fullName>
    </submittedName>
</protein>
<evidence type="ECO:0000256" key="1">
    <source>
        <dbReference type="SAM" id="MobiDB-lite"/>
    </source>
</evidence>
<feature type="region of interest" description="Disordered" evidence="1">
    <location>
        <begin position="37"/>
        <end position="77"/>
    </location>
</feature>
<proteinExistence type="predicted"/>
<dbReference type="AlphaFoldDB" id="A0A154P316"/>
<feature type="region of interest" description="Disordered" evidence="1">
    <location>
        <begin position="97"/>
        <end position="127"/>
    </location>
</feature>